<comment type="function">
    <text evidence="2">Pyridoxal 5'-phosphate (PLP)-binding protein, which is involved in PLP homeostasis.</text>
</comment>
<dbReference type="Proteomes" id="UP000029628">
    <property type="component" value="Unassembled WGS sequence"/>
</dbReference>
<dbReference type="PANTHER" id="PTHR10146">
    <property type="entry name" value="PROLINE SYNTHETASE CO-TRANSCRIBED BACTERIAL HOMOLOG PROTEIN"/>
    <property type="match status" value="1"/>
</dbReference>
<dbReference type="FunFam" id="3.20.20.10:FF:000018">
    <property type="entry name" value="Pyridoxal phosphate homeostasis protein"/>
    <property type="match status" value="1"/>
</dbReference>
<protein>
    <recommendedName>
        <fullName evidence="2">Pyridoxal phosphate homeostasis protein</fullName>
        <shortName evidence="2">PLP homeostasis protein</shortName>
    </recommendedName>
</protein>
<dbReference type="RefSeq" id="WP_028258222.1">
    <property type="nucleotide sequence ID" value="NZ_JRNT01000013.1"/>
</dbReference>
<dbReference type="InterPro" id="IPR011078">
    <property type="entry name" value="PyrdxlP_homeostasis"/>
</dbReference>
<comment type="caution">
    <text evidence="6">The sequence shown here is derived from an EMBL/GenBank/DDBJ whole genome shotgun (WGS) entry which is preliminary data.</text>
</comment>
<evidence type="ECO:0000313" key="6">
    <source>
        <dbReference type="EMBL" id="KGF47369.1"/>
    </source>
</evidence>
<dbReference type="GO" id="GO:0030170">
    <property type="term" value="F:pyridoxal phosphate binding"/>
    <property type="evidence" value="ECO:0007669"/>
    <property type="project" value="UniProtKB-UniRule"/>
</dbReference>
<accession>A0A096CPX5</accession>
<evidence type="ECO:0000259" key="5">
    <source>
        <dbReference type="Pfam" id="PF01168"/>
    </source>
</evidence>
<evidence type="ECO:0000256" key="4">
    <source>
        <dbReference type="RuleBase" id="RU004514"/>
    </source>
</evidence>
<keyword evidence="7" id="KW-1185">Reference proteome</keyword>
<dbReference type="EMBL" id="JRNT01000013">
    <property type="protein sequence ID" value="KGF47369.1"/>
    <property type="molecule type" value="Genomic_DNA"/>
</dbReference>
<dbReference type="NCBIfam" id="TIGR00044">
    <property type="entry name" value="YggS family pyridoxal phosphate-dependent enzyme"/>
    <property type="match status" value="1"/>
</dbReference>
<dbReference type="SUPFAM" id="SSF51419">
    <property type="entry name" value="PLP-binding barrel"/>
    <property type="match status" value="1"/>
</dbReference>
<dbReference type="Pfam" id="PF01168">
    <property type="entry name" value="Ala_racemase_N"/>
    <property type="match status" value="1"/>
</dbReference>
<feature type="domain" description="Alanine racemase N-terminal" evidence="5">
    <location>
        <begin position="5"/>
        <end position="225"/>
    </location>
</feature>
<dbReference type="eggNOG" id="COG0325">
    <property type="taxonomic scope" value="Bacteria"/>
</dbReference>
<dbReference type="InterPro" id="IPR029066">
    <property type="entry name" value="PLP-binding_barrel"/>
</dbReference>
<keyword evidence="1 2" id="KW-0663">Pyridoxal phosphate</keyword>
<proteinExistence type="inferred from homology"/>
<evidence type="ECO:0000256" key="3">
    <source>
        <dbReference type="PIRSR" id="PIRSR004848-1"/>
    </source>
</evidence>
<comment type="similarity">
    <text evidence="2 4">Belongs to the pyridoxal phosphate-binding protein YggS/PROSC family.</text>
</comment>
<feature type="modified residue" description="N6-(pyridoxal phosphate)lysine" evidence="2 3">
    <location>
        <position position="33"/>
    </location>
</feature>
<comment type="cofactor">
    <cofactor evidence="3">
        <name>pyridoxal 5'-phosphate</name>
        <dbReference type="ChEBI" id="CHEBI:597326"/>
    </cofactor>
</comment>
<sequence length="228" mass="25953">MIETSLQTVRDRIQQCMKRAGRVDEVTLVAVTKNHPVQAVETVASLGVTDVGENRVQEAKEKQLTYKGPTVRWHLLGHLQMNKVRQAVPMFDLIHSVDSKKLLDEIERVAAKHDIIQDVLLQVNVAREASKTGLTVEEFPEVRTYASTLPHVCVRGLMCIAPYFENPEDTRPIFRVAHALYEDMKQYFQPEQIQYLSMGMTHDFEIAIEEGANVVRVGTAIFGERVYF</sequence>
<dbReference type="Gene3D" id="3.20.20.10">
    <property type="entry name" value="Alanine racemase"/>
    <property type="match status" value="1"/>
</dbReference>
<dbReference type="PANTHER" id="PTHR10146:SF14">
    <property type="entry name" value="PYRIDOXAL PHOSPHATE HOMEOSTASIS PROTEIN"/>
    <property type="match status" value="1"/>
</dbReference>
<dbReference type="CDD" id="cd00635">
    <property type="entry name" value="PLPDE_III_YBL036c_like"/>
    <property type="match status" value="1"/>
</dbReference>
<reference evidence="6 7" key="1">
    <citation type="submission" date="2014-07" db="EMBL/GenBank/DDBJ databases">
        <authorList>
            <person name="McCorrison J."/>
            <person name="Sanka R."/>
            <person name="Torralba M."/>
            <person name="Gillis M."/>
            <person name="Haft D.H."/>
            <person name="Methe B."/>
            <person name="Sutton G."/>
            <person name="Nelson K.E."/>
        </authorList>
    </citation>
    <scope>NUCLEOTIDE SEQUENCE [LARGE SCALE GENOMIC DNA]</scope>
    <source>
        <strain evidence="6 7">DNF00314</strain>
    </source>
</reference>
<evidence type="ECO:0000256" key="1">
    <source>
        <dbReference type="ARBA" id="ARBA00022898"/>
    </source>
</evidence>
<evidence type="ECO:0000256" key="2">
    <source>
        <dbReference type="HAMAP-Rule" id="MF_02087"/>
    </source>
</evidence>
<dbReference type="HAMAP" id="MF_02087">
    <property type="entry name" value="PLP_homeostasis"/>
    <property type="match status" value="1"/>
</dbReference>
<organism evidence="6 7">
    <name type="scientific">Veillonella montpellierensis DNF00314</name>
    <dbReference type="NCBI Taxonomy" id="1401067"/>
    <lineage>
        <taxon>Bacteria</taxon>
        <taxon>Bacillati</taxon>
        <taxon>Bacillota</taxon>
        <taxon>Negativicutes</taxon>
        <taxon>Veillonellales</taxon>
        <taxon>Veillonellaceae</taxon>
        <taxon>Veillonella</taxon>
    </lineage>
</organism>
<dbReference type="PIRSF" id="PIRSF004848">
    <property type="entry name" value="YBL036c_PLPDEIII"/>
    <property type="match status" value="1"/>
</dbReference>
<dbReference type="InterPro" id="IPR001608">
    <property type="entry name" value="Ala_racemase_N"/>
</dbReference>
<evidence type="ECO:0000313" key="7">
    <source>
        <dbReference type="Proteomes" id="UP000029628"/>
    </source>
</evidence>
<dbReference type="AlphaFoldDB" id="A0A096CPX5"/>
<name>A0A096CPX5_9FIRM</name>
<gene>
    <name evidence="6" type="ORF">HMPREF0872_05170</name>
</gene>